<dbReference type="InterPro" id="IPR033270">
    <property type="entry name" value="VPRBP/DCAF1"/>
</dbReference>
<comment type="subcellular location">
    <subcellularLocation>
        <location evidence="1">Nucleus</location>
    </subcellularLocation>
</comment>
<dbReference type="GO" id="GO:0016567">
    <property type="term" value="P:protein ubiquitination"/>
    <property type="evidence" value="ECO:0007669"/>
    <property type="project" value="InterPro"/>
</dbReference>
<dbReference type="PANTHER" id="PTHR13129">
    <property type="entry name" value="VPRBP PROTEIN-RELATED"/>
    <property type="match status" value="1"/>
</dbReference>
<proteinExistence type="predicted"/>
<evidence type="ECO:0000313" key="4">
    <source>
        <dbReference type="Proteomes" id="UP000722791"/>
    </source>
</evidence>
<evidence type="ECO:0000256" key="1">
    <source>
        <dbReference type="ARBA" id="ARBA00004123"/>
    </source>
</evidence>
<dbReference type="PANTHER" id="PTHR13129:SF4">
    <property type="entry name" value="DDB1- AND CUL4-ASSOCIATED FACTOR 1"/>
    <property type="match status" value="1"/>
</dbReference>
<evidence type="ECO:0000256" key="2">
    <source>
        <dbReference type="ARBA" id="ARBA00023242"/>
    </source>
</evidence>
<evidence type="ECO:0000313" key="3">
    <source>
        <dbReference type="EMBL" id="GIL94572.1"/>
    </source>
</evidence>
<comment type="caution">
    <text evidence="3">The sequence shown here is derived from an EMBL/GenBank/DDBJ whole genome shotgun (WGS) entry which is preliminary data.</text>
</comment>
<dbReference type="EMBL" id="BNCQ01000001">
    <property type="protein sequence ID" value="GIL94572.1"/>
    <property type="molecule type" value="Genomic_DNA"/>
</dbReference>
<name>A0A8J4D415_9CHLO</name>
<feature type="non-terminal residue" evidence="3">
    <location>
        <position position="1"/>
    </location>
</feature>
<protein>
    <submittedName>
        <fullName evidence="3">Uncharacterized protein</fullName>
    </submittedName>
</protein>
<gene>
    <name evidence="3" type="ORF">Vretimale_803</name>
</gene>
<feature type="non-terminal residue" evidence="3">
    <location>
        <position position="121"/>
    </location>
</feature>
<dbReference type="GO" id="GO:0080008">
    <property type="term" value="C:Cul4-RING E3 ubiquitin ligase complex"/>
    <property type="evidence" value="ECO:0007669"/>
    <property type="project" value="TreeGrafter"/>
</dbReference>
<sequence length="121" mass="12878">LPYRPVDVSREALDAVTASLASDRRLVEAFVRCRWPALEHLLDAGAPALLLELVSALPPERWFHEATLEALEAVRLLTLAPLARRAVLAAVVPGGGGQHRSGVGVLLTAVTLSTSAFFSSD</sequence>
<reference evidence="3" key="1">
    <citation type="journal article" date="2021" name="Proc. Natl. Acad. Sci. U.S.A.">
        <title>Three genomes in the algal genus Volvox reveal the fate of a haploid sex-determining region after a transition to homothallism.</title>
        <authorList>
            <person name="Yamamoto K."/>
            <person name="Hamaji T."/>
            <person name="Kawai-Toyooka H."/>
            <person name="Matsuzaki R."/>
            <person name="Takahashi F."/>
            <person name="Nishimura Y."/>
            <person name="Kawachi M."/>
            <person name="Noguchi H."/>
            <person name="Minakuchi Y."/>
            <person name="Umen J.G."/>
            <person name="Toyoda A."/>
            <person name="Nozaki H."/>
        </authorList>
    </citation>
    <scope>NUCLEOTIDE SEQUENCE</scope>
    <source>
        <strain evidence="3">NIES-3785</strain>
    </source>
</reference>
<dbReference type="GO" id="GO:0005634">
    <property type="term" value="C:nucleus"/>
    <property type="evidence" value="ECO:0007669"/>
    <property type="project" value="UniProtKB-SubCell"/>
</dbReference>
<dbReference type="AlphaFoldDB" id="A0A8J4D415"/>
<dbReference type="Proteomes" id="UP000722791">
    <property type="component" value="Unassembled WGS sequence"/>
</dbReference>
<accession>A0A8J4D415</accession>
<keyword evidence="2" id="KW-0539">Nucleus</keyword>
<organism evidence="3 4">
    <name type="scientific">Volvox reticuliferus</name>
    <dbReference type="NCBI Taxonomy" id="1737510"/>
    <lineage>
        <taxon>Eukaryota</taxon>
        <taxon>Viridiplantae</taxon>
        <taxon>Chlorophyta</taxon>
        <taxon>core chlorophytes</taxon>
        <taxon>Chlorophyceae</taxon>
        <taxon>CS clade</taxon>
        <taxon>Chlamydomonadales</taxon>
        <taxon>Volvocaceae</taxon>
        <taxon>Volvox</taxon>
    </lineage>
</organism>